<dbReference type="OrthoDB" id="7995715at2"/>
<keyword evidence="3" id="KW-1185">Reference proteome</keyword>
<sequence length="275" mass="29533">MSLVLTALRLQAVAALNAHPVIAGLCEGRVYDSRIDDFDHREPVPVIVVTTEAVEGEGWSENNGGAPFDDTCRLVLEIAMNCLVAAPTGDPENPEELSIAAPATDRELEAVLNLIEDCAETVLTLGLAHPLDRQRLPEGALLMRAVTRRVKKRSIERFSSDKTGERLAIHLVTYQVELKGDDWDASVERTGAYAALPEPLRLVCEAAAPGTSARQTCDLIAAQIAMPDLSRLASVSFAPSEPLRPGQTPIAAEEFPSDEPPAEPVFDPEPPTVSG</sequence>
<dbReference type="AlphaFoldDB" id="A0A4Q0M4Q0"/>
<dbReference type="RefSeq" id="WP_128779419.1">
    <property type="nucleotide sequence ID" value="NZ_RYFI01000031.1"/>
</dbReference>
<proteinExistence type="predicted"/>
<organism evidence="2 3">
    <name type="scientific">Hansschlegelia zhihuaiae</name>
    <dbReference type="NCBI Taxonomy" id="405005"/>
    <lineage>
        <taxon>Bacteria</taxon>
        <taxon>Pseudomonadati</taxon>
        <taxon>Pseudomonadota</taxon>
        <taxon>Alphaproteobacteria</taxon>
        <taxon>Hyphomicrobiales</taxon>
        <taxon>Methylopilaceae</taxon>
        <taxon>Hansschlegelia</taxon>
    </lineage>
</organism>
<accession>A0A4Q0M4Q0</accession>
<evidence type="ECO:0000313" key="3">
    <source>
        <dbReference type="Proteomes" id="UP000289708"/>
    </source>
</evidence>
<evidence type="ECO:0000313" key="2">
    <source>
        <dbReference type="EMBL" id="RXF67689.1"/>
    </source>
</evidence>
<reference evidence="2 3" key="1">
    <citation type="submission" date="2018-12" db="EMBL/GenBank/DDBJ databases">
        <title>bacterium Hansschlegelia zhihuaiae S113.</title>
        <authorList>
            <person name="He J."/>
        </authorList>
    </citation>
    <scope>NUCLEOTIDE SEQUENCE [LARGE SCALE GENOMIC DNA]</scope>
    <source>
        <strain evidence="2 3">S 113</strain>
    </source>
</reference>
<protein>
    <submittedName>
        <fullName evidence="2">Uncharacterized protein</fullName>
    </submittedName>
</protein>
<name>A0A4Q0M4Q0_9HYPH</name>
<feature type="region of interest" description="Disordered" evidence="1">
    <location>
        <begin position="238"/>
        <end position="275"/>
    </location>
</feature>
<comment type="caution">
    <text evidence="2">The sequence shown here is derived from an EMBL/GenBank/DDBJ whole genome shotgun (WGS) entry which is preliminary data.</text>
</comment>
<gene>
    <name evidence="2" type="ORF">EK403_21030</name>
</gene>
<evidence type="ECO:0000256" key="1">
    <source>
        <dbReference type="SAM" id="MobiDB-lite"/>
    </source>
</evidence>
<dbReference type="EMBL" id="RYFI01000031">
    <property type="protein sequence ID" value="RXF67689.1"/>
    <property type="molecule type" value="Genomic_DNA"/>
</dbReference>
<feature type="compositionally biased region" description="Pro residues" evidence="1">
    <location>
        <begin position="262"/>
        <end position="275"/>
    </location>
</feature>
<dbReference type="Proteomes" id="UP000289708">
    <property type="component" value="Unassembled WGS sequence"/>
</dbReference>